<dbReference type="AlphaFoldDB" id="A0A328N2S5"/>
<feature type="transmembrane region" description="Helical" evidence="1">
    <location>
        <begin position="512"/>
        <end position="536"/>
    </location>
</feature>
<evidence type="ECO:0008006" key="4">
    <source>
        <dbReference type="Google" id="ProtNLM"/>
    </source>
</evidence>
<keyword evidence="1" id="KW-0472">Membrane</keyword>
<sequence>MERLILAVCATRTPADGRSIADKTVRADFLERLVTGQVKGLPGEIRTIHLIGASIVGELVLTGLDIGYPLTFDWCKFDQAPRLCDANLLSLSLTDSTIPGLDATGMRVRGSVSMVRVVSTETIDLRYAQIDGVLHFRECDLRSSSHAVRASQMAVRSNVSFAKTVVSGQIRMIGAQIGGAAIFRGADLHSPNDVCLQAERTEIDEGLWFDADATRRAATVEGRIILDNARVGGSILLSGVALTQPHRGSTRKRLKDRPTSLQAYGLKVTRDIRCDQEFRSDGAIGLCFASVEGTVSFDTATFAPGAADTAADPSLVDLSGTSAGMVELDFAQPPATLDMTNVSARVVTDNPSTWPAVIVLDGFAYDRLSSPQPVTVRERIRWLTRGDTNYRPQPYEQLIAAYRRAGQEHEARVVGYRKQHARAKEVRGISRIWSGILWATVGYGYRTWLASVWLIGLTALGWSVFTPIGESAIAAVEKPPQFHSLVYSVDLLIPVVSLGQDSTWRFDSGARWVAWGLILSGWVLTTAVATAIARVLRQG</sequence>
<proteinExistence type="predicted"/>
<organism evidence="2 3">
    <name type="scientific">Micromonospora noduli</name>
    <dbReference type="NCBI Taxonomy" id="709876"/>
    <lineage>
        <taxon>Bacteria</taxon>
        <taxon>Bacillati</taxon>
        <taxon>Actinomycetota</taxon>
        <taxon>Actinomycetes</taxon>
        <taxon>Micromonosporales</taxon>
        <taxon>Micromonosporaceae</taxon>
        <taxon>Micromonospora</taxon>
    </lineage>
</organism>
<reference evidence="2 3" key="1">
    <citation type="submission" date="2018-03" db="EMBL/GenBank/DDBJ databases">
        <title>Defining the species Micromonospora saelicesensis and Micromonospora noduli under the framework of genomics.</title>
        <authorList>
            <person name="Riesco R."/>
            <person name="Trujillo M.E."/>
        </authorList>
    </citation>
    <scope>NUCLEOTIDE SEQUENCE [LARGE SCALE GENOMIC DNA]</scope>
    <source>
        <strain evidence="2 3">LAH08</strain>
    </source>
</reference>
<evidence type="ECO:0000256" key="1">
    <source>
        <dbReference type="SAM" id="Phobius"/>
    </source>
</evidence>
<evidence type="ECO:0000313" key="3">
    <source>
        <dbReference type="Proteomes" id="UP000248966"/>
    </source>
</evidence>
<gene>
    <name evidence="2" type="ORF">LAH08_03251</name>
</gene>
<evidence type="ECO:0000313" key="2">
    <source>
        <dbReference type="EMBL" id="RAO00998.1"/>
    </source>
</evidence>
<dbReference type="Proteomes" id="UP000248966">
    <property type="component" value="Unassembled WGS sequence"/>
</dbReference>
<comment type="caution">
    <text evidence="2">The sequence shown here is derived from an EMBL/GenBank/DDBJ whole genome shotgun (WGS) entry which is preliminary data.</text>
</comment>
<accession>A0A328N2S5</accession>
<keyword evidence="1" id="KW-0812">Transmembrane</keyword>
<protein>
    <recommendedName>
        <fullName evidence="4">Oxidoreductase</fullName>
    </recommendedName>
</protein>
<keyword evidence="1" id="KW-1133">Transmembrane helix</keyword>
<name>A0A328N2S5_9ACTN</name>
<dbReference type="EMBL" id="PYAA01000017">
    <property type="protein sequence ID" value="RAO00998.1"/>
    <property type="molecule type" value="Genomic_DNA"/>
</dbReference>